<gene>
    <name evidence="1" type="ORF">L916_00743</name>
</gene>
<dbReference type="EMBL" id="KI670517">
    <property type="protein sequence ID" value="ETL49932.1"/>
    <property type="molecule type" value="Genomic_DNA"/>
</dbReference>
<dbReference type="AlphaFoldDB" id="W2JVX0"/>
<evidence type="ECO:0000313" key="1">
    <source>
        <dbReference type="EMBL" id="ETL49932.1"/>
    </source>
</evidence>
<evidence type="ECO:0000313" key="2">
    <source>
        <dbReference type="Proteomes" id="UP000053864"/>
    </source>
</evidence>
<organism evidence="1 2">
    <name type="scientific">Phytophthora nicotianae</name>
    <name type="common">Potato buckeye rot agent</name>
    <name type="synonym">Phytophthora parasitica</name>
    <dbReference type="NCBI Taxonomy" id="4792"/>
    <lineage>
        <taxon>Eukaryota</taxon>
        <taxon>Sar</taxon>
        <taxon>Stramenopiles</taxon>
        <taxon>Oomycota</taxon>
        <taxon>Peronosporomycetes</taxon>
        <taxon>Peronosporales</taxon>
        <taxon>Peronosporaceae</taxon>
        <taxon>Phytophthora</taxon>
    </lineage>
</organism>
<protein>
    <submittedName>
        <fullName evidence="1">Uncharacterized protein</fullName>
    </submittedName>
</protein>
<dbReference type="Proteomes" id="UP000053864">
    <property type="component" value="Unassembled WGS sequence"/>
</dbReference>
<accession>W2JVX0</accession>
<name>W2JVX0_PHYNI</name>
<dbReference type="VEuPathDB" id="FungiDB:PPTG_20775"/>
<proteinExistence type="predicted"/>
<sequence>MDYFLQAFAVSKCLVFWHDYIKPGYSRKKGKRGVDYFNEESELLAYIRSDSDLCSRVFPEEPMASVPAESRSK</sequence>
<reference evidence="1 2" key="1">
    <citation type="submission" date="2013-11" db="EMBL/GenBank/DDBJ databases">
        <title>The Genome Sequence of Phytophthora parasitica CJ05E6.</title>
        <authorList>
            <consortium name="The Broad Institute Genomics Platform"/>
            <person name="Russ C."/>
            <person name="Tyler B."/>
            <person name="Panabieres F."/>
            <person name="Shan W."/>
            <person name="Tripathy S."/>
            <person name="Grunwald N."/>
            <person name="Machado M."/>
            <person name="Johnson C.S."/>
            <person name="Arredondo F."/>
            <person name="Hong C."/>
            <person name="Coffey M."/>
            <person name="Young S.K."/>
            <person name="Zeng Q."/>
            <person name="Gargeya S."/>
            <person name="Fitzgerald M."/>
            <person name="Abouelleil A."/>
            <person name="Alvarado L."/>
            <person name="Chapman S.B."/>
            <person name="Gainer-Dewar J."/>
            <person name="Goldberg J."/>
            <person name="Griggs A."/>
            <person name="Gujja S."/>
            <person name="Hansen M."/>
            <person name="Howarth C."/>
            <person name="Imamovic A."/>
            <person name="Ireland A."/>
            <person name="Larimer J."/>
            <person name="McCowan C."/>
            <person name="Murphy C."/>
            <person name="Pearson M."/>
            <person name="Poon T.W."/>
            <person name="Priest M."/>
            <person name="Roberts A."/>
            <person name="Saif S."/>
            <person name="Shea T."/>
            <person name="Sykes S."/>
            <person name="Wortman J."/>
            <person name="Nusbaum C."/>
            <person name="Birren B."/>
        </authorList>
    </citation>
    <scope>NUCLEOTIDE SEQUENCE [LARGE SCALE GENOMIC DNA]</scope>
    <source>
        <strain evidence="1 2">CJ05E6</strain>
    </source>
</reference>